<evidence type="ECO:0000313" key="1">
    <source>
        <dbReference type="EMBL" id="KFE67584.1"/>
    </source>
</evidence>
<organism evidence="1 2">
    <name type="scientific">Hyalangium minutum</name>
    <dbReference type="NCBI Taxonomy" id="394096"/>
    <lineage>
        <taxon>Bacteria</taxon>
        <taxon>Pseudomonadati</taxon>
        <taxon>Myxococcota</taxon>
        <taxon>Myxococcia</taxon>
        <taxon>Myxococcales</taxon>
        <taxon>Cystobacterineae</taxon>
        <taxon>Archangiaceae</taxon>
        <taxon>Hyalangium</taxon>
    </lineage>
</organism>
<dbReference type="EMBL" id="JMCB01000007">
    <property type="protein sequence ID" value="KFE67584.1"/>
    <property type="molecule type" value="Genomic_DNA"/>
</dbReference>
<sequence>MLLLGAGAFTVFDWMLRQKYEPVLGQHQRETASWVDFFCEQQATLAADPWFHEPRTPGDAGTLLNAWMAWDPSPPLPKGSPLLIPAGLPQKHMDFQDWLTSNVDVSTLDFGWMRQLHGYDRWDIVQNPPVAVPQRINWATMRIPHFVPLLVWGKFRLLHGLRTGAPTEAARDVRQLAWLTYRTDTLLGGAVASLLLKFERQAYDSMKDPPADWQPMSLEQPERLRVLTMTSPSFSQLSAPLEVAQKARSCGEPVVTRCAALTEASSFATYLRPLAKDKYRDVYDAFAQELAERPCANSLVPMLWERGVTVLEENPDPLIQSQVDWPSSLPGAYAKRHMVGILLSIASPSFEKLKEFRADLESGKFQQKQP</sequence>
<dbReference type="AlphaFoldDB" id="A0A085WIS1"/>
<protein>
    <submittedName>
        <fullName evidence="1">Uncharacterized protein</fullName>
    </submittedName>
</protein>
<gene>
    <name evidence="1" type="ORF">DB31_8067</name>
</gene>
<keyword evidence="2" id="KW-1185">Reference proteome</keyword>
<dbReference type="PATRIC" id="fig|394096.3.peg.4106"/>
<comment type="caution">
    <text evidence="1">The sequence shown here is derived from an EMBL/GenBank/DDBJ whole genome shotgun (WGS) entry which is preliminary data.</text>
</comment>
<proteinExistence type="predicted"/>
<dbReference type="Proteomes" id="UP000028725">
    <property type="component" value="Unassembled WGS sequence"/>
</dbReference>
<evidence type="ECO:0000313" key="2">
    <source>
        <dbReference type="Proteomes" id="UP000028725"/>
    </source>
</evidence>
<accession>A0A085WIS1</accession>
<name>A0A085WIS1_9BACT</name>
<reference evidence="1 2" key="1">
    <citation type="submission" date="2014-04" db="EMBL/GenBank/DDBJ databases">
        <title>Genome assembly of Hyalangium minutum DSM 14724.</title>
        <authorList>
            <person name="Sharma G."/>
            <person name="Subramanian S."/>
        </authorList>
    </citation>
    <scope>NUCLEOTIDE SEQUENCE [LARGE SCALE GENOMIC DNA]</scope>
    <source>
        <strain evidence="1 2">DSM 14724</strain>
    </source>
</reference>